<evidence type="ECO:0000313" key="3">
    <source>
        <dbReference type="Proteomes" id="UP001149142"/>
    </source>
</evidence>
<dbReference type="EMBL" id="JAPFGC010000002">
    <property type="protein sequence ID" value="MDA0177395.1"/>
    <property type="molecule type" value="Genomic_DNA"/>
</dbReference>
<evidence type="ECO:0000256" key="1">
    <source>
        <dbReference type="SAM" id="Phobius"/>
    </source>
</evidence>
<evidence type="ECO:0000313" key="2">
    <source>
        <dbReference type="EMBL" id="MDA0177395.1"/>
    </source>
</evidence>
<keyword evidence="1" id="KW-0812">Transmembrane</keyword>
<feature type="transmembrane region" description="Helical" evidence="1">
    <location>
        <begin position="140"/>
        <end position="158"/>
    </location>
</feature>
<proteinExistence type="predicted"/>
<accession>A0ABT4S064</accession>
<dbReference type="RefSeq" id="WP_106687020.1">
    <property type="nucleotide sequence ID" value="NZ_CP061703.1"/>
</dbReference>
<dbReference type="Proteomes" id="UP001149142">
    <property type="component" value="Unassembled WGS sequence"/>
</dbReference>
<name>A0ABT4S064_9FLAO</name>
<keyword evidence="3" id="KW-1185">Reference proteome</keyword>
<keyword evidence="1" id="KW-1133">Transmembrane helix</keyword>
<sequence>MTKKAPKEIFNKLILGCIVIIGFGIYLSVRSGKEKNEFNNITGKIDFLENTFGNLKKRDHRFIHITDYELVFDLFIGKRTGDFSPKFEQIDKLKIGDKITVYYADKTPLQKNQNLSLNKTVQFIDKNGEAYFIRGNKDKYGGYFFIGIGILTMILLLIGKKLGKIK</sequence>
<gene>
    <name evidence="2" type="ORF">OOZ35_07830</name>
</gene>
<protein>
    <recommendedName>
        <fullName evidence="4">DUF3592 domain-containing protein</fullName>
    </recommendedName>
</protein>
<evidence type="ECO:0008006" key="4">
    <source>
        <dbReference type="Google" id="ProtNLM"/>
    </source>
</evidence>
<comment type="caution">
    <text evidence="2">The sequence shown here is derived from an EMBL/GenBank/DDBJ whole genome shotgun (WGS) entry which is preliminary data.</text>
</comment>
<organism evidence="2 3">
    <name type="scientific">Mesoflavibacter profundi</name>
    <dbReference type="NCBI Taxonomy" id="2708110"/>
    <lineage>
        <taxon>Bacteria</taxon>
        <taxon>Pseudomonadati</taxon>
        <taxon>Bacteroidota</taxon>
        <taxon>Flavobacteriia</taxon>
        <taxon>Flavobacteriales</taxon>
        <taxon>Flavobacteriaceae</taxon>
        <taxon>Mesoflavibacter</taxon>
    </lineage>
</organism>
<keyword evidence="1" id="KW-0472">Membrane</keyword>
<feature type="transmembrane region" description="Helical" evidence="1">
    <location>
        <begin position="12"/>
        <end position="29"/>
    </location>
</feature>
<reference evidence="2" key="1">
    <citation type="submission" date="2022-11" db="EMBL/GenBank/DDBJ databases">
        <title>Refractory cell wall polysaccharides provide important carbon source for microbial heterotrophs in the hadal ocean.</title>
        <authorList>
            <person name="Zhu X."/>
        </authorList>
    </citation>
    <scope>NUCLEOTIDE SEQUENCE</scope>
    <source>
        <strain evidence="2">MTRN7</strain>
    </source>
</reference>